<dbReference type="Proteomes" id="UP000001940">
    <property type="component" value="Chromosome V"/>
</dbReference>
<dbReference type="RefSeq" id="NP_504830.1">
    <property type="nucleotide sequence ID" value="NM_072429.4"/>
</dbReference>
<dbReference type="KEGG" id="cel:CELE_C13F10.6"/>
<name>O01487_CAEEL</name>
<dbReference type="Bgee" id="WBGene00015745">
    <property type="expression patterns" value="Expressed in germ line (C elegans) and 4 other cell types or tissues"/>
</dbReference>
<proteinExistence type="predicted"/>
<dbReference type="Gene3D" id="3.80.10.10">
    <property type="entry name" value="Ribonuclease Inhibitor"/>
    <property type="match status" value="1"/>
</dbReference>
<dbReference type="HOGENOM" id="CLU_031418_0_0_1"/>
<evidence type="ECO:0000313" key="2">
    <source>
        <dbReference type="Proteomes" id="UP000001940"/>
    </source>
</evidence>
<sequence>MKIIEFVERFKDRNSLELSSRRLRELCLKTPISGNFAIRLEEDPNWPSILTLLMRPRNFSSRLSVRNCSDVPEDERSEIVGYNYKDTIQNPDVFFNGVSKRLLNRIVEFEIRCRRFTVQILDNIEKFPKLNRIIVRNARNFSFELDEESGDAAVLDRIESLELHLDRQWCTEIERMKRLINPNLKHFCCHVNPSLSKNSWFIEEIMVEMALHEVQLETCQLVFPDPQMPRNLIIALTQFMSDRSRVLQVFITNGPYNLSPTRKMIPTLNIQFRDEEDNTVKDLADACPSIFKKAEVIHMTNLHEDGFIQLETVLPIMYSVKELLISSCPQKEEICPIDQILAFIPSTVRTLYLNDCKLTPSSIDLLISRCSTTLRNLHFHNNGSCNTVQNFTKLLDGLQELRILELDMLIPHLLFPKIVEHQKLEKLIGLVNGTLPENSLEILRQHFNHVNLKKIDRQKHQLTVSNPSHH</sequence>
<dbReference type="EMBL" id="BX284605">
    <property type="protein sequence ID" value="CCD63116.1"/>
    <property type="molecule type" value="Genomic_DNA"/>
</dbReference>
<dbReference type="OrthoDB" id="5854834at2759"/>
<accession>O01487</accession>
<dbReference type="AlphaFoldDB" id="O01487"/>
<dbReference type="IntAct" id="O01487">
    <property type="interactions" value="1"/>
</dbReference>
<gene>
    <name evidence="1 3" type="ORF">C13F10.6</name>
    <name evidence="1" type="ORF">CELE_C13F10.6</name>
</gene>
<evidence type="ECO:0000313" key="3">
    <source>
        <dbReference type="WormBase" id="C13F10.6"/>
    </source>
</evidence>
<dbReference type="SUPFAM" id="SSF52047">
    <property type="entry name" value="RNI-like"/>
    <property type="match status" value="1"/>
</dbReference>
<dbReference type="OMA" id="IMVEMAI"/>
<dbReference type="AGR" id="WB:WBGene00015745"/>
<dbReference type="InterPro" id="IPR032675">
    <property type="entry name" value="LRR_dom_sf"/>
</dbReference>
<organism evidence="1 2">
    <name type="scientific">Caenorhabditis elegans</name>
    <dbReference type="NCBI Taxonomy" id="6239"/>
    <lineage>
        <taxon>Eukaryota</taxon>
        <taxon>Metazoa</taxon>
        <taxon>Ecdysozoa</taxon>
        <taxon>Nematoda</taxon>
        <taxon>Chromadorea</taxon>
        <taxon>Rhabditida</taxon>
        <taxon>Rhabditina</taxon>
        <taxon>Rhabditomorpha</taxon>
        <taxon>Rhabditoidea</taxon>
        <taxon>Rhabditidae</taxon>
        <taxon>Peloderinae</taxon>
        <taxon>Caenorhabditis</taxon>
    </lineage>
</organism>
<dbReference type="CTD" id="182579"/>
<dbReference type="eggNOG" id="ENOG502RIJE">
    <property type="taxonomic scope" value="Eukaryota"/>
</dbReference>
<keyword evidence="2" id="KW-1185">Reference proteome</keyword>
<evidence type="ECO:0000313" key="1">
    <source>
        <dbReference type="EMBL" id="CCD63116.1"/>
    </source>
</evidence>
<dbReference type="PaxDb" id="6239-C13F10.6"/>
<dbReference type="GeneID" id="182579"/>
<dbReference type="FunCoup" id="O01487">
    <property type="interactions" value="1458"/>
</dbReference>
<protein>
    <submittedName>
        <fullName evidence="1">FTH domain-containing protein</fullName>
    </submittedName>
</protein>
<dbReference type="PIR" id="T28917">
    <property type="entry name" value="T28917"/>
</dbReference>
<reference evidence="1 2" key="1">
    <citation type="journal article" date="1998" name="Science">
        <title>Genome sequence of the nematode C. elegans: a platform for investigating biology.</title>
        <authorList>
            <consortium name="The C. elegans sequencing consortium"/>
            <person name="Sulson J.E."/>
            <person name="Waterston R."/>
        </authorList>
    </citation>
    <scope>NUCLEOTIDE SEQUENCE [LARGE SCALE GENOMIC DNA]</scope>
    <source>
        <strain evidence="1 2">Bristol N2</strain>
    </source>
</reference>
<dbReference type="WormBase" id="C13F10.6">
    <property type="protein sequence ID" value="CE08147"/>
    <property type="gene ID" value="WBGene00015745"/>
</dbReference>
<dbReference type="STRING" id="6239.C13F10.6.1"/>
<dbReference type="UCSC" id="C13F10.6">
    <property type="organism name" value="c. elegans"/>
</dbReference>
<dbReference type="InParanoid" id="O01487"/>